<keyword evidence="3" id="KW-0472">Membrane</keyword>
<proteinExistence type="predicted"/>
<dbReference type="InterPro" id="IPR046342">
    <property type="entry name" value="CBS_dom_sf"/>
</dbReference>
<dbReference type="InterPro" id="IPR000644">
    <property type="entry name" value="CBS_dom"/>
</dbReference>
<evidence type="ECO:0000256" key="2">
    <source>
        <dbReference type="PROSITE-ProRule" id="PRU00703"/>
    </source>
</evidence>
<dbReference type="EMBL" id="OCSU01000003">
    <property type="protein sequence ID" value="SOE89286.1"/>
    <property type="molecule type" value="Genomic_DNA"/>
</dbReference>
<dbReference type="AlphaFoldDB" id="A0A7Z7IFR4"/>
<evidence type="ECO:0000256" key="3">
    <source>
        <dbReference type="SAM" id="Phobius"/>
    </source>
</evidence>
<reference evidence="5 6" key="1">
    <citation type="submission" date="2017-09" db="EMBL/GenBank/DDBJ databases">
        <authorList>
            <person name="Varghese N."/>
            <person name="Submissions S."/>
        </authorList>
    </citation>
    <scope>NUCLEOTIDE SEQUENCE [LARGE SCALE GENOMIC DNA]</scope>
    <source>
        <strain evidence="5 6">OK806</strain>
    </source>
</reference>
<feature type="domain" description="CBS" evidence="4">
    <location>
        <begin position="237"/>
        <end position="294"/>
    </location>
</feature>
<dbReference type="SUPFAM" id="SSF54631">
    <property type="entry name" value="CBS-domain pair"/>
    <property type="match status" value="1"/>
</dbReference>
<dbReference type="PANTHER" id="PTHR43080">
    <property type="entry name" value="CBS DOMAIN-CONTAINING PROTEIN CBSX3, MITOCHONDRIAL"/>
    <property type="match status" value="1"/>
</dbReference>
<keyword evidence="3" id="KW-1133">Transmembrane helix</keyword>
<feature type="transmembrane region" description="Helical" evidence="3">
    <location>
        <begin position="20"/>
        <end position="45"/>
    </location>
</feature>
<dbReference type="InterPro" id="IPR051257">
    <property type="entry name" value="Diverse_CBS-Domain"/>
</dbReference>
<sequence length="299" mass="32614">MTTLLNTNPHHAARRLVGRLTFAGIAGAAVSMVVCIAVLLLLHAISAAFHIEVREVHPFTLHDENGLKLMLGAASVYWMLARVCKNRHARRHERTGMNDRNDGMPSNVVSMNTAASSLNRSQSRSAESTTKDLESIMATTRPVASARMLRQCTCEQIMTRNVVTVSLDTRRRVVEKILDRYRIRALPAVHADGRLAGIVTREDLQKSGRRVRPSLIASDGVCLSHPPSASQTVGGLMTCEVDAVDATSSLETLLGLYVNKGHHHIPVLDAQRRIVGIVTTSDIVERLGWLPAAGGTRRG</sequence>
<protein>
    <submittedName>
        <fullName evidence="5">CBS domain-containing protein</fullName>
    </submittedName>
</protein>
<dbReference type="Proteomes" id="UP000219522">
    <property type="component" value="Unassembled WGS sequence"/>
</dbReference>
<feature type="domain" description="CBS" evidence="4">
    <location>
        <begin position="158"/>
        <end position="214"/>
    </location>
</feature>
<keyword evidence="6" id="KW-1185">Reference proteome</keyword>
<dbReference type="Gene3D" id="3.10.580.10">
    <property type="entry name" value="CBS-domain"/>
    <property type="match status" value="1"/>
</dbReference>
<evidence type="ECO:0000313" key="5">
    <source>
        <dbReference type="EMBL" id="SOE89286.1"/>
    </source>
</evidence>
<dbReference type="PANTHER" id="PTHR43080:SF2">
    <property type="entry name" value="CBS DOMAIN-CONTAINING PROTEIN"/>
    <property type="match status" value="1"/>
</dbReference>
<name>A0A7Z7IFR4_9BURK</name>
<evidence type="ECO:0000313" key="6">
    <source>
        <dbReference type="Proteomes" id="UP000219522"/>
    </source>
</evidence>
<keyword evidence="3" id="KW-0812">Transmembrane</keyword>
<dbReference type="SMART" id="SM00116">
    <property type="entry name" value="CBS"/>
    <property type="match status" value="2"/>
</dbReference>
<dbReference type="RefSeq" id="WP_167306371.1">
    <property type="nucleotide sequence ID" value="NZ_OCSU01000003.1"/>
</dbReference>
<evidence type="ECO:0000259" key="4">
    <source>
        <dbReference type="PROSITE" id="PS51371"/>
    </source>
</evidence>
<comment type="caution">
    <text evidence="5">The sequence shown here is derived from an EMBL/GenBank/DDBJ whole genome shotgun (WGS) entry which is preliminary data.</text>
</comment>
<evidence type="ECO:0000256" key="1">
    <source>
        <dbReference type="ARBA" id="ARBA00023122"/>
    </source>
</evidence>
<gene>
    <name evidence="5" type="ORF">SAMN05446927_7921</name>
</gene>
<accession>A0A7Z7IFR4</accession>
<keyword evidence="1 2" id="KW-0129">CBS domain</keyword>
<dbReference type="PROSITE" id="PS51371">
    <property type="entry name" value="CBS"/>
    <property type="match status" value="2"/>
</dbReference>
<organism evidence="5 6">
    <name type="scientific">Caballeronia arationis</name>
    <dbReference type="NCBI Taxonomy" id="1777142"/>
    <lineage>
        <taxon>Bacteria</taxon>
        <taxon>Pseudomonadati</taxon>
        <taxon>Pseudomonadota</taxon>
        <taxon>Betaproteobacteria</taxon>
        <taxon>Burkholderiales</taxon>
        <taxon>Burkholderiaceae</taxon>
        <taxon>Caballeronia</taxon>
    </lineage>
</organism>
<dbReference type="Pfam" id="PF00571">
    <property type="entry name" value="CBS"/>
    <property type="match status" value="2"/>
</dbReference>